<evidence type="ECO:0008006" key="3">
    <source>
        <dbReference type="Google" id="ProtNLM"/>
    </source>
</evidence>
<organism evidence="1 2">
    <name type="scientific">Actinoplanes friuliensis DSM 7358</name>
    <dbReference type="NCBI Taxonomy" id="1246995"/>
    <lineage>
        <taxon>Bacteria</taxon>
        <taxon>Bacillati</taxon>
        <taxon>Actinomycetota</taxon>
        <taxon>Actinomycetes</taxon>
        <taxon>Micromonosporales</taxon>
        <taxon>Micromonosporaceae</taxon>
        <taxon>Actinoplanes</taxon>
    </lineage>
</organism>
<evidence type="ECO:0000313" key="2">
    <source>
        <dbReference type="Proteomes" id="UP000017746"/>
    </source>
</evidence>
<dbReference type="eggNOG" id="COG4842">
    <property type="taxonomic scope" value="Bacteria"/>
</dbReference>
<dbReference type="Proteomes" id="UP000017746">
    <property type="component" value="Chromosome"/>
</dbReference>
<dbReference type="AlphaFoldDB" id="U5WBS2"/>
<sequence length="233" mass="24304">MSDTSLVADVTSTRESWTGISLADNFQGLLTAIESDGWVDDLLAGASLGIDVAATALDPFSALLSSGLGWAMEYFEPLRHVLDELAGMPDAVAAHAATWNNMAGELNDMSADLRSRLDGDLPDWQGAAATAYAGMMGHNVAAIGGLAAVSAAMAAATSAAGNLVQFTRDIVRDLIADLVARVIVWAAEAIFVVTIPLIAEQIVAAVVKWSARILTYTTALITSLTNLTRLLNG</sequence>
<evidence type="ECO:0000313" key="1">
    <source>
        <dbReference type="EMBL" id="AGZ46447.1"/>
    </source>
</evidence>
<proteinExistence type="predicted"/>
<dbReference type="OrthoDB" id="5069709at2"/>
<dbReference type="SUPFAM" id="SSF140453">
    <property type="entry name" value="EsxAB dimer-like"/>
    <property type="match status" value="1"/>
</dbReference>
<keyword evidence="2" id="KW-1185">Reference proteome</keyword>
<dbReference type="RefSeq" id="WP_023562779.1">
    <property type="nucleotide sequence ID" value="NC_022657.1"/>
</dbReference>
<protein>
    <recommendedName>
        <fullName evidence="3">PPE family domain-containing protein</fullName>
    </recommendedName>
</protein>
<dbReference type="EMBL" id="CP006272">
    <property type="protein sequence ID" value="AGZ46447.1"/>
    <property type="molecule type" value="Genomic_DNA"/>
</dbReference>
<dbReference type="InterPro" id="IPR036689">
    <property type="entry name" value="ESAT-6-like_sf"/>
</dbReference>
<reference evidence="1 2" key="1">
    <citation type="journal article" date="2014" name="J. Biotechnol.">
        <title>Complete genome sequence of the actinobacterium Actinoplanes friuliensis HAG 010964, producer of the lipopeptide antibiotic friulimycin.</title>
        <authorList>
            <person name="Ruckert C."/>
            <person name="Szczepanowski R."/>
            <person name="Albersmeier A."/>
            <person name="Goesmann A."/>
            <person name="Fischer N."/>
            <person name="Steinkamper A."/>
            <person name="Puhler A."/>
            <person name="Biener R."/>
            <person name="Schwartz D."/>
            <person name="Kalinowski J."/>
        </authorList>
    </citation>
    <scope>NUCLEOTIDE SEQUENCE [LARGE SCALE GENOMIC DNA]</scope>
    <source>
        <strain evidence="1 2">DSM 7358</strain>
    </source>
</reference>
<dbReference type="HOGENOM" id="CLU_064446_0_0_11"/>
<dbReference type="STRING" id="1246995.AFR_40965"/>
<accession>U5WBS2</accession>
<dbReference type="KEGG" id="afs:AFR_40965"/>
<dbReference type="PATRIC" id="fig|1246995.3.peg.8293"/>
<gene>
    <name evidence="1" type="ORF">AFR_40965</name>
</gene>
<dbReference type="Gene3D" id="1.10.287.1060">
    <property type="entry name" value="ESAT-6-like"/>
    <property type="match status" value="1"/>
</dbReference>
<name>U5WBS2_9ACTN</name>